<dbReference type="Proteomes" id="UP001230317">
    <property type="component" value="Unassembled WGS sequence"/>
</dbReference>
<protein>
    <submittedName>
        <fullName evidence="1">Uncharacterized protein</fullName>
    </submittedName>
</protein>
<evidence type="ECO:0000313" key="1">
    <source>
        <dbReference type="EMBL" id="MDK4334270.1"/>
    </source>
</evidence>
<accession>A0AAP4BW91</accession>
<reference evidence="1" key="1">
    <citation type="submission" date="2023-05" db="EMBL/GenBank/DDBJ databases">
        <title>Metabolic capabilities are highly conserved among human nasal-associated Corynebacterium species in pangenomic analyses.</title>
        <authorList>
            <person name="Tran T.H."/>
            <person name="Roberts A.Q."/>
            <person name="Escapa I.F."/>
            <person name="Gao W."/>
            <person name="Conlan S."/>
            <person name="Kong H."/>
            <person name="Segre J.A."/>
            <person name="Kelly M.S."/>
            <person name="Lemon K.P."/>
        </authorList>
    </citation>
    <scope>NUCLEOTIDE SEQUENCE</scope>
    <source>
        <strain evidence="1">KPL2618</strain>
    </source>
</reference>
<sequence>MKIDDFVPLAGDDVDSGDTAQMIVAAWGTLSSQTAAIKLGKTGQLES</sequence>
<evidence type="ECO:0000313" key="2">
    <source>
        <dbReference type="Proteomes" id="UP001230317"/>
    </source>
</evidence>
<organism evidence="1 2">
    <name type="scientific">Corynebacterium accolens</name>
    <dbReference type="NCBI Taxonomy" id="38284"/>
    <lineage>
        <taxon>Bacteria</taxon>
        <taxon>Bacillati</taxon>
        <taxon>Actinomycetota</taxon>
        <taxon>Actinomycetes</taxon>
        <taxon>Mycobacteriales</taxon>
        <taxon>Corynebacteriaceae</taxon>
        <taxon>Corynebacterium</taxon>
    </lineage>
</organism>
<name>A0AAP4BW91_9CORY</name>
<proteinExistence type="predicted"/>
<comment type="caution">
    <text evidence="1">The sequence shown here is derived from an EMBL/GenBank/DDBJ whole genome shotgun (WGS) entry which is preliminary data.</text>
</comment>
<dbReference type="RefSeq" id="WP_156907316.1">
    <property type="nucleotide sequence ID" value="NZ_CP100377.1"/>
</dbReference>
<dbReference type="EMBL" id="JASNVU010000002">
    <property type="protein sequence ID" value="MDK4334270.1"/>
    <property type="molecule type" value="Genomic_DNA"/>
</dbReference>
<dbReference type="AlphaFoldDB" id="A0AAP4BW91"/>
<gene>
    <name evidence="1" type="ORF">QPX58_02405</name>
</gene>